<feature type="non-terminal residue" evidence="1">
    <location>
        <position position="95"/>
    </location>
</feature>
<sequence length="95" mass="10413">RSPCAARVGTLACAVFARPVCKERCKALCSVRRSARQAGSQWREVNRGRIGQEVEGWPCSSAAKRQSGHPKVRSTRFSVLGPRFCVILSNARSPN</sequence>
<evidence type="ECO:0000313" key="1">
    <source>
        <dbReference type="EMBL" id="CAJ1378762.1"/>
    </source>
</evidence>
<name>A0AA36I0F8_9DINO</name>
<reference evidence="1" key="1">
    <citation type="submission" date="2023-08" db="EMBL/GenBank/DDBJ databases">
        <authorList>
            <person name="Chen Y."/>
            <person name="Shah S."/>
            <person name="Dougan E. K."/>
            <person name="Thang M."/>
            <person name="Chan C."/>
        </authorList>
    </citation>
    <scope>NUCLEOTIDE SEQUENCE</scope>
</reference>
<accession>A0AA36I0F8</accession>
<keyword evidence="2" id="KW-1185">Reference proteome</keyword>
<dbReference type="Proteomes" id="UP001178507">
    <property type="component" value="Unassembled WGS sequence"/>
</dbReference>
<dbReference type="EMBL" id="CAUJNA010000567">
    <property type="protein sequence ID" value="CAJ1378762.1"/>
    <property type="molecule type" value="Genomic_DNA"/>
</dbReference>
<comment type="caution">
    <text evidence="1">The sequence shown here is derived from an EMBL/GenBank/DDBJ whole genome shotgun (WGS) entry which is preliminary data.</text>
</comment>
<proteinExistence type="predicted"/>
<organism evidence="1 2">
    <name type="scientific">Effrenium voratum</name>
    <dbReference type="NCBI Taxonomy" id="2562239"/>
    <lineage>
        <taxon>Eukaryota</taxon>
        <taxon>Sar</taxon>
        <taxon>Alveolata</taxon>
        <taxon>Dinophyceae</taxon>
        <taxon>Suessiales</taxon>
        <taxon>Symbiodiniaceae</taxon>
        <taxon>Effrenium</taxon>
    </lineage>
</organism>
<protein>
    <submittedName>
        <fullName evidence="1">Uncharacterized protein</fullName>
    </submittedName>
</protein>
<dbReference type="AlphaFoldDB" id="A0AA36I0F8"/>
<evidence type="ECO:0000313" key="2">
    <source>
        <dbReference type="Proteomes" id="UP001178507"/>
    </source>
</evidence>
<gene>
    <name evidence="1" type="ORF">EVOR1521_LOCUS7201</name>
</gene>